<dbReference type="PANTHER" id="PTHR43133">
    <property type="entry name" value="RNA POLYMERASE ECF-TYPE SIGMA FACTO"/>
    <property type="match status" value="1"/>
</dbReference>
<dbReference type="PANTHER" id="PTHR43133:SF51">
    <property type="entry name" value="RNA POLYMERASE SIGMA FACTOR"/>
    <property type="match status" value="1"/>
</dbReference>
<evidence type="ECO:0000259" key="5">
    <source>
        <dbReference type="Pfam" id="PF04542"/>
    </source>
</evidence>
<evidence type="ECO:0000256" key="4">
    <source>
        <dbReference type="ARBA" id="ARBA00023163"/>
    </source>
</evidence>
<dbReference type="AlphaFoldDB" id="A0A2V4DYG5"/>
<evidence type="ECO:0000256" key="2">
    <source>
        <dbReference type="ARBA" id="ARBA00023015"/>
    </source>
</evidence>
<dbReference type="CDD" id="cd06171">
    <property type="entry name" value="Sigma70_r4"/>
    <property type="match status" value="1"/>
</dbReference>
<evidence type="ECO:0000256" key="1">
    <source>
        <dbReference type="ARBA" id="ARBA00010641"/>
    </source>
</evidence>
<dbReference type="InterPro" id="IPR014284">
    <property type="entry name" value="RNA_pol_sigma-70_dom"/>
</dbReference>
<dbReference type="Pfam" id="PF08281">
    <property type="entry name" value="Sigma70_r4_2"/>
    <property type="match status" value="1"/>
</dbReference>
<dbReference type="InterPro" id="IPR036388">
    <property type="entry name" value="WH-like_DNA-bd_sf"/>
</dbReference>
<evidence type="ECO:0000259" key="6">
    <source>
        <dbReference type="Pfam" id="PF08281"/>
    </source>
</evidence>
<dbReference type="NCBIfam" id="TIGR02937">
    <property type="entry name" value="sigma70-ECF"/>
    <property type="match status" value="1"/>
</dbReference>
<gene>
    <name evidence="7" type="ORF">DKK79_04210</name>
</gene>
<dbReference type="InterPro" id="IPR013324">
    <property type="entry name" value="RNA_pol_sigma_r3/r4-like"/>
</dbReference>
<keyword evidence="4" id="KW-0804">Transcription</keyword>
<evidence type="ECO:0000256" key="3">
    <source>
        <dbReference type="ARBA" id="ARBA00023082"/>
    </source>
</evidence>
<dbReference type="GO" id="GO:0006352">
    <property type="term" value="P:DNA-templated transcription initiation"/>
    <property type="evidence" value="ECO:0007669"/>
    <property type="project" value="InterPro"/>
</dbReference>
<dbReference type="InterPro" id="IPR039425">
    <property type="entry name" value="RNA_pol_sigma-70-like"/>
</dbReference>
<comment type="similarity">
    <text evidence="1">Belongs to the sigma-70 factor family. ECF subfamily.</text>
</comment>
<dbReference type="SUPFAM" id="SSF88946">
    <property type="entry name" value="Sigma2 domain of RNA polymerase sigma factors"/>
    <property type="match status" value="1"/>
</dbReference>
<feature type="domain" description="RNA polymerase sigma-70 region 2" evidence="5">
    <location>
        <begin position="28"/>
        <end position="89"/>
    </location>
</feature>
<dbReference type="Proteomes" id="UP000247483">
    <property type="component" value="Unassembled WGS sequence"/>
</dbReference>
<dbReference type="GO" id="GO:0016987">
    <property type="term" value="F:sigma factor activity"/>
    <property type="evidence" value="ECO:0007669"/>
    <property type="project" value="UniProtKB-KW"/>
</dbReference>
<dbReference type="RefSeq" id="WP_110422969.1">
    <property type="nucleotide sequence ID" value="NZ_QGLP01000004.1"/>
</dbReference>
<dbReference type="InterPro" id="IPR007627">
    <property type="entry name" value="RNA_pol_sigma70_r2"/>
</dbReference>
<dbReference type="EMBL" id="QGLP01000004">
    <property type="protein sequence ID" value="PXZ05875.1"/>
    <property type="molecule type" value="Genomic_DNA"/>
</dbReference>
<keyword evidence="2" id="KW-0805">Transcription regulation</keyword>
<proteinExistence type="inferred from homology"/>
<dbReference type="Gene3D" id="1.10.10.10">
    <property type="entry name" value="Winged helix-like DNA-binding domain superfamily/Winged helix DNA-binding domain"/>
    <property type="match status" value="1"/>
</dbReference>
<dbReference type="InterPro" id="IPR013325">
    <property type="entry name" value="RNA_pol_sigma_r2"/>
</dbReference>
<feature type="domain" description="RNA polymerase sigma factor 70 region 4 type 2" evidence="6">
    <location>
        <begin position="115"/>
        <end position="163"/>
    </location>
</feature>
<dbReference type="SUPFAM" id="SSF88659">
    <property type="entry name" value="Sigma3 and sigma4 domains of RNA polymerase sigma factors"/>
    <property type="match status" value="1"/>
</dbReference>
<evidence type="ECO:0000313" key="7">
    <source>
        <dbReference type="EMBL" id="PXZ05875.1"/>
    </source>
</evidence>
<protein>
    <submittedName>
        <fullName evidence="7">RNA polymerase subunit sigma-70</fullName>
    </submittedName>
</protein>
<evidence type="ECO:0000313" key="8">
    <source>
        <dbReference type="Proteomes" id="UP000247483"/>
    </source>
</evidence>
<accession>A0A2V4DYG5</accession>
<comment type="caution">
    <text evidence="7">The sequence shown here is derived from an EMBL/GenBank/DDBJ whole genome shotgun (WGS) entry which is preliminary data.</text>
</comment>
<reference evidence="7 8" key="1">
    <citation type="submission" date="2018-05" db="EMBL/GenBank/DDBJ databases">
        <title>Reference genomes for bee gut microbiota database.</title>
        <authorList>
            <person name="Ellegaard K.M."/>
        </authorList>
    </citation>
    <scope>NUCLEOTIDE SEQUENCE [LARGE SCALE GENOMIC DNA]</scope>
    <source>
        <strain evidence="7 8">ESL0177</strain>
    </source>
</reference>
<dbReference type="InterPro" id="IPR013249">
    <property type="entry name" value="RNA_pol_sigma70_r4_t2"/>
</dbReference>
<organism evidence="7 8">
    <name type="scientific">Gilliamella apicola</name>
    <dbReference type="NCBI Taxonomy" id="1196095"/>
    <lineage>
        <taxon>Bacteria</taxon>
        <taxon>Pseudomonadati</taxon>
        <taxon>Pseudomonadota</taxon>
        <taxon>Gammaproteobacteria</taxon>
        <taxon>Orbales</taxon>
        <taxon>Orbaceae</taxon>
        <taxon>Gilliamella</taxon>
    </lineage>
</organism>
<name>A0A2V4DYG5_9GAMM</name>
<dbReference type="Pfam" id="PF04542">
    <property type="entry name" value="Sigma70_r2"/>
    <property type="match status" value="1"/>
</dbReference>
<dbReference type="GO" id="GO:0003677">
    <property type="term" value="F:DNA binding"/>
    <property type="evidence" value="ECO:0007669"/>
    <property type="project" value="InterPro"/>
</dbReference>
<dbReference type="Gene3D" id="1.10.1740.10">
    <property type="match status" value="1"/>
</dbReference>
<keyword evidence="3" id="KW-0731">Sigma factor</keyword>
<sequence>MGKNKEQLIKLACQGDKQALEKLLLICQPDIKRFARRTCSTSEDIEDAVQIALWQLYRKIGMLKTVAAFTSWSFRIIERECYRLFRTRQANKINDEFQLDDLPASYSNIDLKIDFINAITALPLIYRQVFILKDVEEYSSPEVAAKLGITVEAVKSRLHRARTIIKQQIKTPKNADI</sequence>